<dbReference type="OrthoDB" id="288590at2759"/>
<keyword evidence="2" id="KW-0479">Metal-binding</keyword>
<comment type="similarity">
    <text evidence="1 2">Belongs to the iron/ascorbate-dependent oxidoreductase family.</text>
</comment>
<evidence type="ECO:0000256" key="1">
    <source>
        <dbReference type="ARBA" id="ARBA00008056"/>
    </source>
</evidence>
<proteinExistence type="inferred from homology"/>
<dbReference type="InterPro" id="IPR044861">
    <property type="entry name" value="IPNS-like_FE2OG_OXY"/>
</dbReference>
<dbReference type="GO" id="GO:0016491">
    <property type="term" value="F:oxidoreductase activity"/>
    <property type="evidence" value="ECO:0007669"/>
    <property type="project" value="UniProtKB-KW"/>
</dbReference>
<reference evidence="4" key="1">
    <citation type="journal article" date="2020" name="Stud. Mycol.">
        <title>101 Dothideomycetes genomes: a test case for predicting lifestyles and emergence of pathogens.</title>
        <authorList>
            <person name="Haridas S."/>
            <person name="Albert R."/>
            <person name="Binder M."/>
            <person name="Bloem J."/>
            <person name="Labutti K."/>
            <person name="Salamov A."/>
            <person name="Andreopoulos B."/>
            <person name="Baker S."/>
            <person name="Barry K."/>
            <person name="Bills G."/>
            <person name="Bluhm B."/>
            <person name="Cannon C."/>
            <person name="Castanera R."/>
            <person name="Culley D."/>
            <person name="Daum C."/>
            <person name="Ezra D."/>
            <person name="Gonzalez J."/>
            <person name="Henrissat B."/>
            <person name="Kuo A."/>
            <person name="Liang C."/>
            <person name="Lipzen A."/>
            <person name="Lutzoni F."/>
            <person name="Magnuson J."/>
            <person name="Mondo S."/>
            <person name="Nolan M."/>
            <person name="Ohm R."/>
            <person name="Pangilinan J."/>
            <person name="Park H.-J."/>
            <person name="Ramirez L."/>
            <person name="Alfaro M."/>
            <person name="Sun H."/>
            <person name="Tritt A."/>
            <person name="Yoshinaga Y."/>
            <person name="Zwiers L.-H."/>
            <person name="Turgeon B."/>
            <person name="Goodwin S."/>
            <person name="Spatafora J."/>
            <person name="Crous P."/>
            <person name="Grigoriev I."/>
        </authorList>
    </citation>
    <scope>NUCLEOTIDE SEQUENCE</scope>
    <source>
        <strain evidence="4">CBS 627.86</strain>
    </source>
</reference>
<evidence type="ECO:0000313" key="4">
    <source>
        <dbReference type="EMBL" id="KAF2111427.1"/>
    </source>
</evidence>
<accession>A0A6A5YXU9</accession>
<sequence>MAHSEPSDAGIPVLDISNATAERARKVLDAASTHGFLFIKNDGVTIPPKDINDMFDLSRQFFQSPQEAKQEFAIGSEKAGGKNRGWVKMQGEALDPDGQKQGDPKEAFNIAEPIPHLQPLPTLLSSQKQLIQRFQLSCHTLCTNILTLLGTSHPSILTSPKKKLTQQGTALSIPSSAGGSEWFTTRHDQSRGPSGTIFRLLYYPATKQEREGGESIRAGAHSDYGSVTLLFRLPGQPGLEILKEDGSWAAVPVNPNPEELSDAPILVNIGDLLSFWTSGMLKSTVHRVTFSGGEERYSMAYFCHPLDDAMLEKVPSKTVEESVDEGELRRQRERLGLGEHEKVITAGEHLHRRLKVTYGLEE</sequence>
<feature type="domain" description="Fe2OG dioxygenase" evidence="3">
    <location>
        <begin position="193"/>
        <end position="305"/>
    </location>
</feature>
<name>A0A6A5YXU9_9PLEO</name>
<protein>
    <recommendedName>
        <fullName evidence="3">Fe2OG dioxygenase domain-containing protein</fullName>
    </recommendedName>
</protein>
<dbReference type="PROSITE" id="PS51471">
    <property type="entry name" value="FE2OG_OXY"/>
    <property type="match status" value="1"/>
</dbReference>
<gene>
    <name evidence="4" type="ORF">BDV96DRAFT_582129</name>
</gene>
<evidence type="ECO:0000259" key="3">
    <source>
        <dbReference type="PROSITE" id="PS51471"/>
    </source>
</evidence>
<dbReference type="InterPro" id="IPR005123">
    <property type="entry name" value="Oxoglu/Fe-dep_dioxygenase_dom"/>
</dbReference>
<dbReference type="FunFam" id="2.60.120.330:FF:000051">
    <property type="entry name" value="Clavaminate synthase-like protein"/>
    <property type="match status" value="1"/>
</dbReference>
<evidence type="ECO:0000313" key="5">
    <source>
        <dbReference type="Proteomes" id="UP000799770"/>
    </source>
</evidence>
<dbReference type="Proteomes" id="UP000799770">
    <property type="component" value="Unassembled WGS sequence"/>
</dbReference>
<dbReference type="Gene3D" id="2.60.120.330">
    <property type="entry name" value="B-lactam Antibiotic, Isopenicillin N Synthase, Chain"/>
    <property type="match status" value="1"/>
</dbReference>
<evidence type="ECO:0000256" key="2">
    <source>
        <dbReference type="RuleBase" id="RU003682"/>
    </source>
</evidence>
<dbReference type="GO" id="GO:0044283">
    <property type="term" value="P:small molecule biosynthetic process"/>
    <property type="evidence" value="ECO:0007669"/>
    <property type="project" value="UniProtKB-ARBA"/>
</dbReference>
<dbReference type="InterPro" id="IPR027443">
    <property type="entry name" value="IPNS-like_sf"/>
</dbReference>
<dbReference type="Pfam" id="PF03171">
    <property type="entry name" value="2OG-FeII_Oxy"/>
    <property type="match status" value="1"/>
</dbReference>
<dbReference type="EMBL" id="ML977334">
    <property type="protein sequence ID" value="KAF2111427.1"/>
    <property type="molecule type" value="Genomic_DNA"/>
</dbReference>
<keyword evidence="2" id="KW-0408">Iron</keyword>
<dbReference type="Pfam" id="PF14226">
    <property type="entry name" value="DIOX_N"/>
    <property type="match status" value="1"/>
</dbReference>
<dbReference type="AlphaFoldDB" id="A0A6A5YXU9"/>
<dbReference type="SUPFAM" id="SSF51197">
    <property type="entry name" value="Clavaminate synthase-like"/>
    <property type="match status" value="1"/>
</dbReference>
<keyword evidence="5" id="KW-1185">Reference proteome</keyword>
<dbReference type="InterPro" id="IPR026992">
    <property type="entry name" value="DIOX_N"/>
</dbReference>
<keyword evidence="2" id="KW-0560">Oxidoreductase</keyword>
<dbReference type="PANTHER" id="PTHR47990">
    <property type="entry name" value="2-OXOGLUTARATE (2OG) AND FE(II)-DEPENDENT OXYGENASE SUPERFAMILY PROTEIN-RELATED"/>
    <property type="match status" value="1"/>
</dbReference>
<dbReference type="GO" id="GO:0046872">
    <property type="term" value="F:metal ion binding"/>
    <property type="evidence" value="ECO:0007669"/>
    <property type="project" value="UniProtKB-KW"/>
</dbReference>
<organism evidence="4 5">
    <name type="scientific">Lophiotrema nucula</name>
    <dbReference type="NCBI Taxonomy" id="690887"/>
    <lineage>
        <taxon>Eukaryota</taxon>
        <taxon>Fungi</taxon>
        <taxon>Dikarya</taxon>
        <taxon>Ascomycota</taxon>
        <taxon>Pezizomycotina</taxon>
        <taxon>Dothideomycetes</taxon>
        <taxon>Pleosporomycetidae</taxon>
        <taxon>Pleosporales</taxon>
        <taxon>Lophiotremataceae</taxon>
        <taxon>Lophiotrema</taxon>
    </lineage>
</organism>
<dbReference type="InterPro" id="IPR050231">
    <property type="entry name" value="Iron_ascorbate_oxido_reductase"/>
</dbReference>